<gene>
    <name evidence="1" type="ORF">Gotri_002515</name>
</gene>
<accession>A0A7J9F8J3</accession>
<keyword evidence="2" id="KW-1185">Reference proteome</keyword>
<feature type="non-terminal residue" evidence="1">
    <location>
        <position position="164"/>
    </location>
</feature>
<protein>
    <submittedName>
        <fullName evidence="1">Uncharacterized protein</fullName>
    </submittedName>
</protein>
<dbReference type="EMBL" id="JABEZW010000012">
    <property type="protein sequence ID" value="MBA0781606.1"/>
    <property type="molecule type" value="Genomic_DNA"/>
</dbReference>
<name>A0A7J9F8J3_9ROSI</name>
<evidence type="ECO:0000313" key="2">
    <source>
        <dbReference type="Proteomes" id="UP000593568"/>
    </source>
</evidence>
<dbReference type="Proteomes" id="UP000593568">
    <property type="component" value="Unassembled WGS sequence"/>
</dbReference>
<organism evidence="1 2">
    <name type="scientific">Gossypium trilobum</name>
    <dbReference type="NCBI Taxonomy" id="34281"/>
    <lineage>
        <taxon>Eukaryota</taxon>
        <taxon>Viridiplantae</taxon>
        <taxon>Streptophyta</taxon>
        <taxon>Embryophyta</taxon>
        <taxon>Tracheophyta</taxon>
        <taxon>Spermatophyta</taxon>
        <taxon>Magnoliopsida</taxon>
        <taxon>eudicotyledons</taxon>
        <taxon>Gunneridae</taxon>
        <taxon>Pentapetalae</taxon>
        <taxon>rosids</taxon>
        <taxon>malvids</taxon>
        <taxon>Malvales</taxon>
        <taxon>Malvaceae</taxon>
        <taxon>Malvoideae</taxon>
        <taxon>Gossypium</taxon>
    </lineage>
</organism>
<evidence type="ECO:0000313" key="1">
    <source>
        <dbReference type="EMBL" id="MBA0781606.1"/>
    </source>
</evidence>
<dbReference type="AlphaFoldDB" id="A0A7J9F8J3"/>
<reference evidence="1 2" key="1">
    <citation type="journal article" date="2019" name="Genome Biol. Evol.">
        <title>Insights into the evolution of the New World diploid cottons (Gossypium, subgenus Houzingenia) based on genome sequencing.</title>
        <authorList>
            <person name="Grover C.E."/>
            <person name="Arick M.A. 2nd"/>
            <person name="Thrash A."/>
            <person name="Conover J.L."/>
            <person name="Sanders W.S."/>
            <person name="Peterson D.G."/>
            <person name="Frelichowski J.E."/>
            <person name="Scheffler J.A."/>
            <person name="Scheffler B.E."/>
            <person name="Wendel J.F."/>
        </authorList>
    </citation>
    <scope>NUCLEOTIDE SEQUENCE [LARGE SCALE GENOMIC DNA]</scope>
    <source>
        <strain evidence="1">8</strain>
        <tissue evidence="1">Leaf</tissue>
    </source>
</reference>
<proteinExistence type="predicted"/>
<sequence>MMAILIQGDLKKVYTKKKPVDMDKSEWDMLDKNVLSTIQLCLTNNVLQKQLYTFHMNEGEHFRDHISRFITLLNYLKNVEDVKGHLLSKDKLDNEFGSNIKSNRQVSILVTPRKRDKRCHYCKKLGYIKVDCYKLQNKRVAESNKEDLVGANLVNDKADDFLLV</sequence>
<comment type="caution">
    <text evidence="1">The sequence shown here is derived from an EMBL/GenBank/DDBJ whole genome shotgun (WGS) entry which is preliminary data.</text>
</comment>